<sequence length="647" mass="71132">MKERKRKERNFMLTMTPLAAAIFMSVSLSTGWSAAAESLSPWEKKPVAAISKPGVRALFEGVNIRLPAEPQLVKDTMMVPAQSLLEGIGYRIDWNEQNGILSASHASKPALVFEANSHTASVGGQAVAGLEAAPFVEEGVLWIPLRFAAESSGLQVTWQPLDRIATVTDPYGFTKLRISTRAENGVTHVSEQLQTYIKSAWKADVQLTLIPPEYYREKINVMIAAGQPEDLMLITSPYQYNDELFEAVATDLTAMLEKFPRLKALATNGSPANRVIGDRIYGIALPADPHNAPFPAIRQDWLDRLGLVAPKTMDEFYEVLLRFVDYHPDGDGKKNTIGMTGYATDDGLGSLSWVEHAFTGSPSRFMVKDGLVIDTAISAEERLALQWLTRAYADGLIDKEFPVLNQSHAIERAVQGNVGIIPVTVNQAAQMTVDSAAQNLLDPAGLSGQQGQSEQQTSLRQQEAIWAPLPTWQVASSVASPKESIAPWNTEGSGMYIIPRTVPGDKAIQILEWLDRGLAMAETGEWDRLSGLEPGDQSVLESLFGQPDLLKANEALSKLPANVRAQYENAISNWKKVSYEGKTLPQVSSYWSKGEYEDINKKLQQLKIKVILGASSIEEWDRQIAELKASESYSNMMTTLNALVAKK</sequence>
<dbReference type="Pfam" id="PF07833">
    <property type="entry name" value="Cu_amine_oxidN1"/>
    <property type="match status" value="1"/>
</dbReference>
<dbReference type="InterPro" id="IPR036582">
    <property type="entry name" value="Mao_N_sf"/>
</dbReference>
<feature type="domain" description="Copper amine oxidase-like N-terminal" evidence="3">
    <location>
        <begin position="60"/>
        <end position="160"/>
    </location>
</feature>
<gene>
    <name evidence="4" type="ORF">J2Z66_008736</name>
</gene>
<organism evidence="4 5">
    <name type="scientific">Paenibacillus eucommiae</name>
    <dbReference type="NCBI Taxonomy" id="1355755"/>
    <lineage>
        <taxon>Bacteria</taxon>
        <taxon>Bacillati</taxon>
        <taxon>Bacillota</taxon>
        <taxon>Bacilli</taxon>
        <taxon>Bacillales</taxon>
        <taxon>Paenibacillaceae</taxon>
        <taxon>Paenibacillus</taxon>
    </lineage>
</organism>
<comment type="caution">
    <text evidence="4">The sequence shown here is derived from an EMBL/GenBank/DDBJ whole genome shotgun (WGS) entry which is preliminary data.</text>
</comment>
<keyword evidence="5" id="KW-1185">Reference proteome</keyword>
<dbReference type="PANTHER" id="PTHR43649">
    <property type="entry name" value="ARABINOSE-BINDING PROTEIN-RELATED"/>
    <property type="match status" value="1"/>
</dbReference>
<evidence type="ECO:0000259" key="3">
    <source>
        <dbReference type="Pfam" id="PF07833"/>
    </source>
</evidence>
<feature type="chain" id="PRO_5047094047" evidence="2">
    <location>
        <begin position="36"/>
        <end position="647"/>
    </location>
</feature>
<keyword evidence="1 2" id="KW-0732">Signal</keyword>
<proteinExistence type="predicted"/>
<dbReference type="InterPro" id="IPR012854">
    <property type="entry name" value="Cu_amine_oxidase-like_N"/>
</dbReference>
<evidence type="ECO:0000313" key="5">
    <source>
        <dbReference type="Proteomes" id="UP001519287"/>
    </source>
</evidence>
<dbReference type="Gene3D" id="3.40.190.10">
    <property type="entry name" value="Periplasmic binding protein-like II"/>
    <property type="match status" value="2"/>
</dbReference>
<evidence type="ECO:0000313" key="4">
    <source>
        <dbReference type="EMBL" id="MBP1997058.1"/>
    </source>
</evidence>
<dbReference type="RefSeq" id="WP_209980028.1">
    <property type="nucleotide sequence ID" value="NZ_JAGGLB010000068.1"/>
</dbReference>
<dbReference type="InterPro" id="IPR050490">
    <property type="entry name" value="Bact_solute-bd_prot1"/>
</dbReference>
<dbReference type="Gene3D" id="3.30.457.10">
    <property type="entry name" value="Copper amine oxidase-like, N-terminal domain"/>
    <property type="match status" value="1"/>
</dbReference>
<dbReference type="Proteomes" id="UP001519287">
    <property type="component" value="Unassembled WGS sequence"/>
</dbReference>
<dbReference type="EMBL" id="JAGGLB010000068">
    <property type="protein sequence ID" value="MBP1997058.1"/>
    <property type="molecule type" value="Genomic_DNA"/>
</dbReference>
<feature type="signal peptide" evidence="2">
    <location>
        <begin position="1"/>
        <end position="35"/>
    </location>
</feature>
<dbReference type="SUPFAM" id="SSF53850">
    <property type="entry name" value="Periplasmic binding protein-like II"/>
    <property type="match status" value="1"/>
</dbReference>
<dbReference type="PANTHER" id="PTHR43649:SF33">
    <property type="entry name" value="POLYGALACTURONAN_RHAMNOGALACTURONAN-BINDING PROTEIN YTCQ"/>
    <property type="match status" value="1"/>
</dbReference>
<protein>
    <submittedName>
        <fullName evidence="4">ABC-type glycerol-3-phosphate transport system substrate-binding protein</fullName>
    </submittedName>
</protein>
<name>A0ABS4JB35_9BACL</name>
<evidence type="ECO:0000256" key="2">
    <source>
        <dbReference type="SAM" id="SignalP"/>
    </source>
</evidence>
<reference evidence="4 5" key="1">
    <citation type="submission" date="2021-03" db="EMBL/GenBank/DDBJ databases">
        <title>Genomic Encyclopedia of Type Strains, Phase IV (KMG-IV): sequencing the most valuable type-strain genomes for metagenomic binning, comparative biology and taxonomic classification.</title>
        <authorList>
            <person name="Goeker M."/>
        </authorList>
    </citation>
    <scope>NUCLEOTIDE SEQUENCE [LARGE SCALE GENOMIC DNA]</scope>
    <source>
        <strain evidence="4 5">DSM 26048</strain>
    </source>
</reference>
<dbReference type="SUPFAM" id="SSF55383">
    <property type="entry name" value="Copper amine oxidase, domain N"/>
    <property type="match status" value="2"/>
</dbReference>
<accession>A0ABS4JB35</accession>
<evidence type="ECO:0000256" key="1">
    <source>
        <dbReference type="ARBA" id="ARBA00022729"/>
    </source>
</evidence>